<evidence type="ECO:0000313" key="3">
    <source>
        <dbReference type="Proteomes" id="UP000826550"/>
    </source>
</evidence>
<keyword evidence="3" id="KW-1185">Reference proteome</keyword>
<protein>
    <submittedName>
        <fullName evidence="2">Uncharacterized protein</fullName>
    </submittedName>
</protein>
<accession>A0ABX8WEW4</accession>
<name>A0ABX8WEW4_9LACO</name>
<feature type="transmembrane region" description="Helical" evidence="1">
    <location>
        <begin position="56"/>
        <end position="82"/>
    </location>
</feature>
<feature type="transmembrane region" description="Helical" evidence="1">
    <location>
        <begin position="23"/>
        <end position="44"/>
    </location>
</feature>
<feature type="transmembrane region" description="Helical" evidence="1">
    <location>
        <begin position="102"/>
        <end position="122"/>
    </location>
</feature>
<proteinExistence type="predicted"/>
<dbReference type="EMBL" id="CP048268">
    <property type="protein sequence ID" value="QYN53641.1"/>
    <property type="molecule type" value="Genomic_DNA"/>
</dbReference>
<reference evidence="2 3" key="1">
    <citation type="submission" date="2020-01" db="EMBL/GenBank/DDBJ databases">
        <title>Vast differences in strain-level diversity in the gut microbiota of two closely related honey bee species.</title>
        <authorList>
            <person name="Ellegaard K.M."/>
            <person name="Suenami S."/>
            <person name="Miyazaki R."/>
            <person name="Engel P."/>
        </authorList>
    </citation>
    <scope>NUCLEOTIDE SEQUENCE [LARGE SCALE GENOMIC DNA]</scope>
    <source>
        <strain evidence="2 3">ESL0416</strain>
    </source>
</reference>
<dbReference type="RefSeq" id="WP_220220292.1">
    <property type="nucleotide sequence ID" value="NZ_CP048268.1"/>
</dbReference>
<feature type="transmembrane region" description="Helical" evidence="1">
    <location>
        <begin position="143"/>
        <end position="161"/>
    </location>
</feature>
<keyword evidence="1" id="KW-1133">Transmembrane helix</keyword>
<keyword evidence="1" id="KW-0812">Transmembrane</keyword>
<sequence length="163" mass="18233">MISKTNNFVIRLLDRAHLDTGKILNTYIAALIIIPLFFAGFVTYEASLTAQSLAAILTATPIIAVDMVMMIINFIFGYYLWLNKEKILADLPTYRFFMLYQAIGQVMAGNFICVLLAMGGLVRTNGINQKEQSNNKLIRGASVIFLLIFGLCLILTIWLSSKK</sequence>
<keyword evidence="1" id="KW-0472">Membrane</keyword>
<evidence type="ECO:0000313" key="2">
    <source>
        <dbReference type="EMBL" id="QYN53641.1"/>
    </source>
</evidence>
<organism evidence="2 3">
    <name type="scientific">Lactobacillus panisapium</name>
    <dbReference type="NCBI Taxonomy" id="2012495"/>
    <lineage>
        <taxon>Bacteria</taxon>
        <taxon>Bacillati</taxon>
        <taxon>Bacillota</taxon>
        <taxon>Bacilli</taxon>
        <taxon>Lactobacillales</taxon>
        <taxon>Lactobacillaceae</taxon>
        <taxon>Lactobacillus</taxon>
    </lineage>
</organism>
<dbReference type="Proteomes" id="UP000826550">
    <property type="component" value="Chromosome"/>
</dbReference>
<gene>
    <name evidence="2" type="ORF">GYM71_09515</name>
</gene>
<evidence type="ECO:0000256" key="1">
    <source>
        <dbReference type="SAM" id="Phobius"/>
    </source>
</evidence>